<evidence type="ECO:0000313" key="1">
    <source>
        <dbReference type="Proteomes" id="UP001652625"/>
    </source>
</evidence>
<accession>A0ABM4CBE0</accession>
<dbReference type="PANTHER" id="PTHR33053">
    <property type="entry name" value="PROTEIN, PUTATIVE-RELATED"/>
    <property type="match status" value="1"/>
</dbReference>
<protein>
    <submittedName>
        <fullName evidence="2">Uncharacterized protein LOC136083503</fullName>
    </submittedName>
</protein>
<keyword evidence="1" id="KW-1185">Reference proteome</keyword>
<dbReference type="GeneID" id="136083503"/>
<organism evidence="1 2">
    <name type="scientific">Hydra vulgaris</name>
    <name type="common">Hydra</name>
    <name type="synonym">Hydra attenuata</name>
    <dbReference type="NCBI Taxonomy" id="6087"/>
    <lineage>
        <taxon>Eukaryota</taxon>
        <taxon>Metazoa</taxon>
        <taxon>Cnidaria</taxon>
        <taxon>Hydrozoa</taxon>
        <taxon>Hydroidolina</taxon>
        <taxon>Anthoathecata</taxon>
        <taxon>Aplanulata</taxon>
        <taxon>Hydridae</taxon>
        <taxon>Hydra</taxon>
    </lineage>
</organism>
<sequence length="838" mass="96631">MRYERYPTHVWMIIPSQNKKVVKTKNIPTKLCQMPTIFFKKTDYKLKIAFYVCGGRGCHNNCCSSQAVLNLINLAETLDPTSCEQVASGIIKNKMEREDIKRGQSFKISTGGNPLTLTVGTKDNKSSRKFFNQISYQTVMELTSVLELTKNKTKKLISSLRKNLGSSTDVENNVISMMTSLQEEIESKYKIEQENFIWNDEIVTRHVFIRSLRTARRKSFENARASLIEDANIEAVENKIINDYECDASCNNDISFESSDVISSDESSDKDNDISMTSKIYDINQKLLDFYLRYNLTRNAMEALLKLLNINYDKTLPLSVTTLKAKSITYNQSKNWVKRIEKKNLMSYIGVKDNLLYCMDQRNLQLSLKNKDGNSGIVKLRLFFNLDGLPVFKSSKLSFWPILMSFRDYNHIGALPVALHCCVEKPNLNFYLKQLVDELQILSVPFDLNGQQMVISDVDFICDTPARSFAQNIFNHNAYYGCGYCNIKGEYCYNRIIFTDQNCTPRSDESYKSISENNQHGPSPLLNIPQLSGLQSSCPPEYMHLVLQGVVKKLCTYYFTKVPFLHLSCRLSQHLLSKLSAEIDDIRKYLPSEFHRKLSSLVNFKNWKASEFRQFVLYLGPFLLHDKLPDRYYDHFIMLHFSMYVLASDEYVAYHVIASECVKKFVEFMPILFSKRSMVYNVHVLIHLAFFVVKYGPLDSFSAFQFENMLGLLKRRIKTGRNIFQHTIVCLNDLRSVTNNHLNTVKISTDLPDCAFVIDDGSIVLCTSTSLDCLHISGILLSYVKPLYTFPYSSKVLRIGYYQKSCTHAYNVRPIRKCIMIICRENYFLIIPLVCKLN</sequence>
<dbReference type="Proteomes" id="UP001652625">
    <property type="component" value="Chromosome 08"/>
</dbReference>
<name>A0ABM4CBE0_HYDVU</name>
<proteinExistence type="predicted"/>
<dbReference type="PANTHER" id="PTHR33053:SF25">
    <property type="entry name" value="TRANSPOSASE DOMAIN-CONTAINING PROTEIN"/>
    <property type="match status" value="1"/>
</dbReference>
<reference evidence="2" key="1">
    <citation type="submission" date="2025-08" db="UniProtKB">
        <authorList>
            <consortium name="RefSeq"/>
        </authorList>
    </citation>
    <scope>IDENTIFICATION</scope>
</reference>
<gene>
    <name evidence="2" type="primary">LOC136083503</name>
</gene>
<dbReference type="RefSeq" id="XP_065658977.1">
    <property type="nucleotide sequence ID" value="XM_065802905.1"/>
</dbReference>
<evidence type="ECO:0000313" key="2">
    <source>
        <dbReference type="RefSeq" id="XP_065658977.1"/>
    </source>
</evidence>